<evidence type="ECO:0000313" key="2">
    <source>
        <dbReference type="Proteomes" id="UP000283469"/>
    </source>
</evidence>
<gene>
    <name evidence="1" type="ORF">D0Z70_01480</name>
</gene>
<comment type="caution">
    <text evidence="1">The sequence shown here is derived from an EMBL/GenBank/DDBJ whole genome shotgun (WGS) entry which is preliminary data.</text>
</comment>
<dbReference type="InterPro" id="IPR014710">
    <property type="entry name" value="RmlC-like_jellyroll"/>
</dbReference>
<protein>
    <submittedName>
        <fullName evidence="1">Cupin domain-containing protein</fullName>
    </submittedName>
</protein>
<sequence length="177" mass="18875">MRRVITGVVGGNAVFLADGEPSNRHEYAGWPGHMTSVIWATAATPALPVSLGGEPKPGIVVSPAPGETRLMLVRFPPDSIFADPRFDGPGYAAEAGVHLKGLIDAFEPDGNGMHRTDSIDYDVVIDGEIWLELDDGVETCLRTGDVVVQGGTRHAWRNKSAKDAVMLFVLVGAKRAD</sequence>
<organism evidence="1 2">
    <name type="scientific">Sphingobium terrigena</name>
    <dbReference type="NCBI Taxonomy" id="2304063"/>
    <lineage>
        <taxon>Bacteria</taxon>
        <taxon>Pseudomonadati</taxon>
        <taxon>Pseudomonadota</taxon>
        <taxon>Alphaproteobacteria</taxon>
        <taxon>Sphingomonadales</taxon>
        <taxon>Sphingomonadaceae</taxon>
        <taxon>Sphingobium</taxon>
    </lineage>
</organism>
<accession>A0A418YYH5</accession>
<dbReference type="RefSeq" id="WP_119743630.1">
    <property type="nucleotide sequence ID" value="NZ_QVRA01000001.1"/>
</dbReference>
<dbReference type="InterPro" id="IPR011051">
    <property type="entry name" value="RmlC_Cupin_sf"/>
</dbReference>
<name>A0A418YYH5_9SPHN</name>
<dbReference type="CDD" id="cd02231">
    <property type="entry name" value="cupin_BLL6423-like"/>
    <property type="match status" value="1"/>
</dbReference>
<reference evidence="1 2" key="1">
    <citation type="submission" date="2018-08" db="EMBL/GenBank/DDBJ databases">
        <title>Sphingobium sp. EO9.</title>
        <authorList>
            <person name="Park Y."/>
            <person name="Kim K.H."/>
            <person name="Jeon C.O."/>
        </authorList>
    </citation>
    <scope>NUCLEOTIDE SEQUENCE [LARGE SCALE GENOMIC DNA]</scope>
    <source>
        <strain evidence="1 2">EO9</strain>
    </source>
</reference>
<evidence type="ECO:0000313" key="1">
    <source>
        <dbReference type="EMBL" id="RJG57910.1"/>
    </source>
</evidence>
<dbReference type="OrthoDB" id="713485at2"/>
<dbReference type="InterPro" id="IPR047142">
    <property type="entry name" value="OryJ/VirC-like"/>
</dbReference>
<dbReference type="AlphaFoldDB" id="A0A418YYH5"/>
<dbReference type="Proteomes" id="UP000283469">
    <property type="component" value="Unassembled WGS sequence"/>
</dbReference>
<dbReference type="PANTHER" id="PTHR36156:SF2">
    <property type="entry name" value="CUPIN TYPE-2 DOMAIN-CONTAINING PROTEIN"/>
    <property type="match status" value="1"/>
</dbReference>
<keyword evidence="2" id="KW-1185">Reference proteome</keyword>
<dbReference type="EMBL" id="QVRA01000001">
    <property type="protein sequence ID" value="RJG57910.1"/>
    <property type="molecule type" value="Genomic_DNA"/>
</dbReference>
<dbReference type="Gene3D" id="2.60.120.10">
    <property type="entry name" value="Jelly Rolls"/>
    <property type="match status" value="1"/>
</dbReference>
<dbReference type="PANTHER" id="PTHR36156">
    <property type="entry name" value="SLR2101 PROTEIN"/>
    <property type="match status" value="1"/>
</dbReference>
<proteinExistence type="predicted"/>
<dbReference type="SUPFAM" id="SSF51182">
    <property type="entry name" value="RmlC-like cupins"/>
    <property type="match status" value="1"/>
</dbReference>